<keyword evidence="4" id="KW-1185">Reference proteome</keyword>
<dbReference type="STRING" id="1137991.SAMN05660642_02188"/>
<protein>
    <submittedName>
        <fullName evidence="3">Stage II sporulation protein E (SpoIIE)</fullName>
    </submittedName>
</protein>
<name>A0A1G9SDP8_9ACTN</name>
<dbReference type="EMBL" id="FNHE01000005">
    <property type="protein sequence ID" value="SDM33521.1"/>
    <property type="molecule type" value="Genomic_DNA"/>
</dbReference>
<dbReference type="Pfam" id="PF07228">
    <property type="entry name" value="SpoIIE"/>
    <property type="match status" value="1"/>
</dbReference>
<evidence type="ECO:0000259" key="2">
    <source>
        <dbReference type="SMART" id="SM00331"/>
    </source>
</evidence>
<gene>
    <name evidence="3" type="ORF">SAMN05660642_02188</name>
</gene>
<dbReference type="InterPro" id="IPR001932">
    <property type="entry name" value="PPM-type_phosphatase-like_dom"/>
</dbReference>
<evidence type="ECO:0000313" key="4">
    <source>
        <dbReference type="Proteomes" id="UP000198680"/>
    </source>
</evidence>
<evidence type="ECO:0000256" key="1">
    <source>
        <dbReference type="ARBA" id="ARBA00022801"/>
    </source>
</evidence>
<organism evidence="3 4">
    <name type="scientific">Geodermatophilus siccatus</name>
    <dbReference type="NCBI Taxonomy" id="1137991"/>
    <lineage>
        <taxon>Bacteria</taxon>
        <taxon>Bacillati</taxon>
        <taxon>Actinomycetota</taxon>
        <taxon>Actinomycetes</taxon>
        <taxon>Geodermatophilales</taxon>
        <taxon>Geodermatophilaceae</taxon>
        <taxon>Geodermatophilus</taxon>
    </lineage>
</organism>
<evidence type="ECO:0000313" key="3">
    <source>
        <dbReference type="EMBL" id="SDM33521.1"/>
    </source>
</evidence>
<dbReference type="PANTHER" id="PTHR43156:SF2">
    <property type="entry name" value="STAGE II SPORULATION PROTEIN E"/>
    <property type="match status" value="1"/>
</dbReference>
<dbReference type="Gene3D" id="3.60.40.10">
    <property type="entry name" value="PPM-type phosphatase domain"/>
    <property type="match status" value="1"/>
</dbReference>
<dbReference type="SUPFAM" id="SSF81606">
    <property type="entry name" value="PP2C-like"/>
    <property type="match status" value="1"/>
</dbReference>
<feature type="domain" description="PPM-type phosphatase" evidence="2">
    <location>
        <begin position="269"/>
        <end position="485"/>
    </location>
</feature>
<accession>A0A1G9SDP8</accession>
<dbReference type="InterPro" id="IPR052016">
    <property type="entry name" value="Bact_Sigma-Reg"/>
</dbReference>
<dbReference type="AlphaFoldDB" id="A0A1G9SDP8"/>
<reference evidence="4" key="1">
    <citation type="submission" date="2016-10" db="EMBL/GenBank/DDBJ databases">
        <authorList>
            <person name="Varghese N."/>
            <person name="Submissions S."/>
        </authorList>
    </citation>
    <scope>NUCLEOTIDE SEQUENCE [LARGE SCALE GENOMIC DNA]</scope>
    <source>
        <strain evidence="4">DSM 45419</strain>
    </source>
</reference>
<proteinExistence type="predicted"/>
<dbReference type="OrthoDB" id="4935951at2"/>
<keyword evidence="1" id="KW-0378">Hydrolase</keyword>
<dbReference type="InterPro" id="IPR036457">
    <property type="entry name" value="PPM-type-like_dom_sf"/>
</dbReference>
<sequence>MSLRPGPPGPEDSLDEEQRRALRSALEVADLTLDELWTRYFALGGSSDILEVEGHVQGLMSLPPAEVNVLVHALNERLDELFTQHRVPYRPPLRRGRPSGPFAALLELVDAAHAAPPDRLPELVAQAGTALGVEATVHVADHEQCRLWPLLPAGAALPGSVPIDGSLPGRVFQTVRPLPSDAEGLHRLWLPLMDGHDRVGVLEVRVRTPAELYDPGLREECRWLAELVGALVASMGQYGDALQRPRLTRPRTPSAELLWQLLPPLTAGSGPFMLAGILEPAYEAGGDAFDYSLSETTVSLAAFDAMGHGLPAAVLAAAAVSAYRSARRDGRGVHDQARALDEVVAGTFPGSSFVTGVLAELDVPSGRLRYVNAGHPAPHLLRGGKVVRSLAGGRRVPFGLGTGVRTVAEEALQPGDWLAVHTDGVTEARDATGAWFGEERLLDLLTREVAGGQSPPETARRLMHAVLTHQEGLLQDDASVLLARWAPEPRGP</sequence>
<dbReference type="GO" id="GO:0016791">
    <property type="term" value="F:phosphatase activity"/>
    <property type="evidence" value="ECO:0007669"/>
    <property type="project" value="TreeGrafter"/>
</dbReference>
<dbReference type="PANTHER" id="PTHR43156">
    <property type="entry name" value="STAGE II SPORULATION PROTEIN E-RELATED"/>
    <property type="match status" value="1"/>
</dbReference>
<dbReference type="Proteomes" id="UP000198680">
    <property type="component" value="Unassembled WGS sequence"/>
</dbReference>
<dbReference type="SMART" id="SM00331">
    <property type="entry name" value="PP2C_SIG"/>
    <property type="match status" value="1"/>
</dbReference>
<dbReference type="RefSeq" id="WP_091217710.1">
    <property type="nucleotide sequence ID" value="NZ_FNHE01000005.1"/>
</dbReference>